<dbReference type="AlphaFoldDB" id="A0A0C2WCK3"/>
<evidence type="ECO:0000313" key="3">
    <source>
        <dbReference type="Proteomes" id="UP000054549"/>
    </source>
</evidence>
<feature type="compositionally biased region" description="Polar residues" evidence="1">
    <location>
        <begin position="206"/>
        <end position="216"/>
    </location>
</feature>
<reference evidence="2 3" key="1">
    <citation type="submission" date="2014-04" db="EMBL/GenBank/DDBJ databases">
        <title>Evolutionary Origins and Diversification of the Mycorrhizal Mutualists.</title>
        <authorList>
            <consortium name="DOE Joint Genome Institute"/>
            <consortium name="Mycorrhizal Genomics Consortium"/>
            <person name="Kohler A."/>
            <person name="Kuo A."/>
            <person name="Nagy L.G."/>
            <person name="Floudas D."/>
            <person name="Copeland A."/>
            <person name="Barry K.W."/>
            <person name="Cichocki N."/>
            <person name="Veneault-Fourrey C."/>
            <person name="LaButti K."/>
            <person name="Lindquist E.A."/>
            <person name="Lipzen A."/>
            <person name="Lundell T."/>
            <person name="Morin E."/>
            <person name="Murat C."/>
            <person name="Riley R."/>
            <person name="Ohm R."/>
            <person name="Sun H."/>
            <person name="Tunlid A."/>
            <person name="Henrissat B."/>
            <person name="Grigoriev I.V."/>
            <person name="Hibbett D.S."/>
            <person name="Martin F."/>
        </authorList>
    </citation>
    <scope>NUCLEOTIDE SEQUENCE [LARGE SCALE GENOMIC DNA]</scope>
    <source>
        <strain evidence="2 3">Koide BX008</strain>
    </source>
</reference>
<protein>
    <submittedName>
        <fullName evidence="2">Uncharacterized protein</fullName>
    </submittedName>
</protein>
<name>A0A0C2WCK3_AMAMK</name>
<feature type="region of interest" description="Disordered" evidence="1">
    <location>
        <begin position="132"/>
        <end position="216"/>
    </location>
</feature>
<gene>
    <name evidence="2" type="ORF">M378DRAFT_283739</name>
</gene>
<dbReference type="Proteomes" id="UP000054549">
    <property type="component" value="Unassembled WGS sequence"/>
</dbReference>
<dbReference type="HOGENOM" id="CLU_1165568_0_0_1"/>
<proteinExistence type="predicted"/>
<evidence type="ECO:0000256" key="1">
    <source>
        <dbReference type="SAM" id="MobiDB-lite"/>
    </source>
</evidence>
<dbReference type="InParanoid" id="A0A0C2WCK3"/>
<organism evidence="2 3">
    <name type="scientific">Amanita muscaria (strain Koide BX008)</name>
    <dbReference type="NCBI Taxonomy" id="946122"/>
    <lineage>
        <taxon>Eukaryota</taxon>
        <taxon>Fungi</taxon>
        <taxon>Dikarya</taxon>
        <taxon>Basidiomycota</taxon>
        <taxon>Agaricomycotina</taxon>
        <taxon>Agaricomycetes</taxon>
        <taxon>Agaricomycetidae</taxon>
        <taxon>Agaricales</taxon>
        <taxon>Pluteineae</taxon>
        <taxon>Amanitaceae</taxon>
        <taxon>Amanita</taxon>
    </lineage>
</organism>
<sequence>MSTAAARNSPTISMVNDHTLPSFQSLVRVVESNERNNLVEQRQAQGLPYDDEIINNILQERDDNARKRAETLYAYMEKAQRQATDSQSSPVISQLECHFVPSEYTALLSAAAANPPVPKEPSEYKQIEFITVNPQDFDDDFDDDSDDDSMEGDDDVDHAFSADTVSSGLEEGEDGHMNAGYETDLSSPWRDGSLSGSEGIEMEATTDPTSLSSLSHRNPELSQDVVDAMCSRLWASLI</sequence>
<feature type="compositionally biased region" description="Acidic residues" evidence="1">
    <location>
        <begin position="136"/>
        <end position="156"/>
    </location>
</feature>
<dbReference type="EMBL" id="KN818324">
    <property type="protein sequence ID" value="KIL59007.1"/>
    <property type="molecule type" value="Genomic_DNA"/>
</dbReference>
<evidence type="ECO:0000313" key="2">
    <source>
        <dbReference type="EMBL" id="KIL59007.1"/>
    </source>
</evidence>
<keyword evidence="3" id="KW-1185">Reference proteome</keyword>
<accession>A0A0C2WCK3</accession>